<name>A0AAE3VUV0_9ACTN</name>
<accession>A0AAE3VUV0</accession>
<feature type="compositionally biased region" description="Basic residues" evidence="1">
    <location>
        <begin position="1"/>
        <end position="15"/>
    </location>
</feature>
<dbReference type="EMBL" id="JAUSUZ010000001">
    <property type="protein sequence ID" value="MDQ0364236.1"/>
    <property type="molecule type" value="Genomic_DNA"/>
</dbReference>
<comment type="caution">
    <text evidence="2">The sequence shown here is derived from an EMBL/GenBank/DDBJ whole genome shotgun (WGS) entry which is preliminary data.</text>
</comment>
<proteinExistence type="predicted"/>
<evidence type="ECO:0000313" key="2">
    <source>
        <dbReference type="EMBL" id="MDQ0364236.1"/>
    </source>
</evidence>
<organism evidence="2 3">
    <name type="scientific">Catenuloplanes indicus</name>
    <dbReference type="NCBI Taxonomy" id="137267"/>
    <lineage>
        <taxon>Bacteria</taxon>
        <taxon>Bacillati</taxon>
        <taxon>Actinomycetota</taxon>
        <taxon>Actinomycetes</taxon>
        <taxon>Micromonosporales</taxon>
        <taxon>Micromonosporaceae</taxon>
        <taxon>Catenuloplanes</taxon>
    </lineage>
</organism>
<gene>
    <name evidence="2" type="ORF">J2S42_000905</name>
</gene>
<evidence type="ECO:0000313" key="3">
    <source>
        <dbReference type="Proteomes" id="UP001240236"/>
    </source>
</evidence>
<dbReference type="Proteomes" id="UP001240236">
    <property type="component" value="Unassembled WGS sequence"/>
</dbReference>
<sequence length="222" mass="23216">MRIRKQMRGNRHHAPRAGSAAPHTAPAATHAELAAVHTELTAMRAELAAVRAELAALRAAVTASGPAGDEAGTGGDDIVDRYLAWRSGPLVRIGKALARRSGTPASGDQPVRWRGAAMRTLCQVLLAPSIDAADRHRLVGDAVTDLLGDTGWRNDADLIRALIEVRDTAAPLAGTVRADEWDWPAPGTPITRHEPLPGSDGTHVALVVAPGLRTAPPLVVAG</sequence>
<keyword evidence="3" id="KW-1185">Reference proteome</keyword>
<evidence type="ECO:0000256" key="1">
    <source>
        <dbReference type="SAM" id="MobiDB-lite"/>
    </source>
</evidence>
<reference evidence="2 3" key="1">
    <citation type="submission" date="2023-07" db="EMBL/GenBank/DDBJ databases">
        <title>Sequencing the genomes of 1000 actinobacteria strains.</title>
        <authorList>
            <person name="Klenk H.-P."/>
        </authorList>
    </citation>
    <scope>NUCLEOTIDE SEQUENCE [LARGE SCALE GENOMIC DNA]</scope>
    <source>
        <strain evidence="2 3">DSM 44709</strain>
    </source>
</reference>
<dbReference type="RefSeq" id="WP_307235481.1">
    <property type="nucleotide sequence ID" value="NZ_JAUSUZ010000001.1"/>
</dbReference>
<dbReference type="AlphaFoldDB" id="A0AAE3VUV0"/>
<protein>
    <submittedName>
        <fullName evidence="2">Uncharacterized protein</fullName>
    </submittedName>
</protein>
<feature type="region of interest" description="Disordered" evidence="1">
    <location>
        <begin position="1"/>
        <end position="27"/>
    </location>
</feature>